<dbReference type="Proteomes" id="UP000184480">
    <property type="component" value="Unassembled WGS sequence"/>
</dbReference>
<dbReference type="PANTHER" id="PTHR22916:SF3">
    <property type="entry name" value="UDP-GLCNAC:BETAGAL BETA-1,3-N-ACETYLGLUCOSAMINYLTRANSFERASE-LIKE PROTEIN 1"/>
    <property type="match status" value="1"/>
</dbReference>
<dbReference type="EMBL" id="FQUC01000010">
    <property type="protein sequence ID" value="SHF79540.1"/>
    <property type="molecule type" value="Genomic_DNA"/>
</dbReference>
<gene>
    <name evidence="2" type="ORF">SAMN05444362_11059</name>
</gene>
<dbReference type="InterPro" id="IPR001173">
    <property type="entry name" value="Glyco_trans_2-like"/>
</dbReference>
<dbReference type="Gene3D" id="3.90.550.10">
    <property type="entry name" value="Spore Coat Polysaccharide Biosynthesis Protein SpsA, Chain A"/>
    <property type="match status" value="1"/>
</dbReference>
<organism evidence="2 3">
    <name type="scientific">Dysgonomonas macrotermitis</name>
    <dbReference type="NCBI Taxonomy" id="1346286"/>
    <lineage>
        <taxon>Bacteria</taxon>
        <taxon>Pseudomonadati</taxon>
        <taxon>Bacteroidota</taxon>
        <taxon>Bacteroidia</taxon>
        <taxon>Bacteroidales</taxon>
        <taxon>Dysgonomonadaceae</taxon>
        <taxon>Dysgonomonas</taxon>
    </lineage>
</organism>
<keyword evidence="3" id="KW-1185">Reference proteome</keyword>
<protein>
    <submittedName>
        <fullName evidence="2">Glycosyltransferase involved in cell wall bisynthesis</fullName>
    </submittedName>
</protein>
<keyword evidence="2" id="KW-0808">Transferase</keyword>
<sequence>MILFFIYYLCEKTSNMPLVSVILPVFNAERTISKCIGSVLSQTLHDFELIIINDGSTDLTLSICEEFILKDNRIIVLNQENRGVSYARNRGIEKASGKYLCFVDSDDWVGERYLKAFFKDGEIAEKEIVFQDCIEESEGRSSIKCNFQVKEYNSSRLSEVFNEQRLLNFGYPFCKLYRRDVIESHGIRFREDIFFIEDRIFLLEYIQYMESFRFSDEAHYHYTFSHGQESLTFRHNSFESEINAYYIEKGLLKSLTRQFSLNAEAVHYWKSCNGFLLYRALRTIYRPEWQKNFGERQGILREQYSEENIYCLRAYSRAYLGELLNRTAVRLYTHKCFYTYDLYTRFFIFIRYRMSFVWQIFRKVVKPVTEYRTKDHD</sequence>
<dbReference type="CDD" id="cd00761">
    <property type="entry name" value="Glyco_tranf_GTA_type"/>
    <property type="match status" value="1"/>
</dbReference>
<dbReference type="SUPFAM" id="SSF53448">
    <property type="entry name" value="Nucleotide-diphospho-sugar transferases"/>
    <property type="match status" value="1"/>
</dbReference>
<evidence type="ECO:0000313" key="3">
    <source>
        <dbReference type="Proteomes" id="UP000184480"/>
    </source>
</evidence>
<dbReference type="AlphaFoldDB" id="A0A1M5EK98"/>
<dbReference type="STRING" id="1346286.SAMN05444362_11059"/>
<dbReference type="RefSeq" id="WP_062182320.1">
    <property type="nucleotide sequence ID" value="NZ_FQUC01000010.1"/>
</dbReference>
<reference evidence="3" key="1">
    <citation type="submission" date="2016-11" db="EMBL/GenBank/DDBJ databases">
        <authorList>
            <person name="Varghese N."/>
            <person name="Submissions S."/>
        </authorList>
    </citation>
    <scope>NUCLEOTIDE SEQUENCE [LARGE SCALE GENOMIC DNA]</scope>
    <source>
        <strain evidence="3">DSM 27370</strain>
    </source>
</reference>
<evidence type="ECO:0000313" key="2">
    <source>
        <dbReference type="EMBL" id="SHF79540.1"/>
    </source>
</evidence>
<proteinExistence type="predicted"/>
<dbReference type="GO" id="GO:0016758">
    <property type="term" value="F:hexosyltransferase activity"/>
    <property type="evidence" value="ECO:0007669"/>
    <property type="project" value="UniProtKB-ARBA"/>
</dbReference>
<name>A0A1M5EK98_9BACT</name>
<dbReference type="Pfam" id="PF00535">
    <property type="entry name" value="Glycos_transf_2"/>
    <property type="match status" value="1"/>
</dbReference>
<accession>A0A1M5EK98</accession>
<dbReference type="PANTHER" id="PTHR22916">
    <property type="entry name" value="GLYCOSYLTRANSFERASE"/>
    <property type="match status" value="1"/>
</dbReference>
<evidence type="ECO:0000259" key="1">
    <source>
        <dbReference type="Pfam" id="PF00535"/>
    </source>
</evidence>
<feature type="domain" description="Glycosyltransferase 2-like" evidence="1">
    <location>
        <begin position="20"/>
        <end position="184"/>
    </location>
</feature>
<dbReference type="InterPro" id="IPR029044">
    <property type="entry name" value="Nucleotide-diphossugar_trans"/>
</dbReference>